<name>A0A2A9CYP9_9MICO</name>
<dbReference type="GO" id="GO:0016787">
    <property type="term" value="F:hydrolase activity"/>
    <property type="evidence" value="ECO:0007669"/>
    <property type="project" value="UniProtKB-KW"/>
</dbReference>
<dbReference type="AlphaFoldDB" id="A0A2A9CYP9"/>
<dbReference type="OrthoDB" id="9790012at2"/>
<accession>A0A2A9CYP9</accession>
<evidence type="ECO:0000313" key="1">
    <source>
        <dbReference type="EMBL" id="PFG19256.1"/>
    </source>
</evidence>
<dbReference type="Proteomes" id="UP000224915">
    <property type="component" value="Unassembled WGS sequence"/>
</dbReference>
<protein>
    <submittedName>
        <fullName evidence="1">Putative Ntn-hydrolase superfamily protein</fullName>
    </submittedName>
</protein>
<sequence>MTFTILARDPRGEYLAAATASRSLGVGANVLALDPAVGAVASQAWTNPLLRHRALAAMRAGQVPGEVIDRLPEWDEGVARRQVALLGLRGRGSAWTGPECTPHTAQRVGDGYVVLGNVLSARAVVDDIVTALELPTQGRASPDRSRGEREALHACDVGRHVLRAMHAGEAAGGDSRGRQSAAIQVARVQQVSLWPPQLALDLRVDDHDEPLAELERLLGLRDAALQASNGVTAPSTTVSSEASLAHQCGVEQV</sequence>
<dbReference type="SUPFAM" id="SSF56235">
    <property type="entry name" value="N-terminal nucleophile aminohydrolases (Ntn hydrolases)"/>
    <property type="match status" value="1"/>
</dbReference>
<comment type="caution">
    <text evidence="1">The sequence shown here is derived from an EMBL/GenBank/DDBJ whole genome shotgun (WGS) entry which is preliminary data.</text>
</comment>
<dbReference type="Pfam" id="PF06267">
    <property type="entry name" value="DUF1028"/>
    <property type="match status" value="1"/>
</dbReference>
<organism evidence="1 2">
    <name type="scientific">Serinibacter salmoneus</name>
    <dbReference type="NCBI Taxonomy" id="556530"/>
    <lineage>
        <taxon>Bacteria</taxon>
        <taxon>Bacillati</taxon>
        <taxon>Actinomycetota</taxon>
        <taxon>Actinomycetes</taxon>
        <taxon>Micrococcales</taxon>
        <taxon>Beutenbergiaceae</taxon>
        <taxon>Serinibacter</taxon>
    </lineage>
</organism>
<keyword evidence="1" id="KW-0378">Hydrolase</keyword>
<keyword evidence="2" id="KW-1185">Reference proteome</keyword>
<dbReference type="EMBL" id="PDJD01000001">
    <property type="protein sequence ID" value="PFG19256.1"/>
    <property type="molecule type" value="Genomic_DNA"/>
</dbReference>
<dbReference type="InterPro" id="IPR029055">
    <property type="entry name" value="Ntn_hydrolases_N"/>
</dbReference>
<reference evidence="1 2" key="1">
    <citation type="submission" date="2017-10" db="EMBL/GenBank/DDBJ databases">
        <title>Sequencing the genomes of 1000 actinobacteria strains.</title>
        <authorList>
            <person name="Klenk H.-P."/>
        </authorList>
    </citation>
    <scope>NUCLEOTIDE SEQUENCE [LARGE SCALE GENOMIC DNA]</scope>
    <source>
        <strain evidence="1 2">DSM 21801</strain>
    </source>
</reference>
<proteinExistence type="predicted"/>
<dbReference type="Gene3D" id="3.60.20.10">
    <property type="entry name" value="Glutamine Phosphoribosylpyrophosphate, subunit 1, domain 1"/>
    <property type="match status" value="1"/>
</dbReference>
<dbReference type="InterPro" id="IPR010430">
    <property type="entry name" value="DUF1028"/>
</dbReference>
<dbReference type="PANTHER" id="PTHR39328:SF1">
    <property type="entry name" value="BLL2871 PROTEIN"/>
    <property type="match status" value="1"/>
</dbReference>
<evidence type="ECO:0000313" key="2">
    <source>
        <dbReference type="Proteomes" id="UP000224915"/>
    </source>
</evidence>
<dbReference type="PANTHER" id="PTHR39328">
    <property type="entry name" value="BLL2871 PROTEIN"/>
    <property type="match status" value="1"/>
</dbReference>
<gene>
    <name evidence="1" type="ORF">ATL40_0814</name>
</gene>
<dbReference type="RefSeq" id="WP_098468403.1">
    <property type="nucleotide sequence ID" value="NZ_PDJD01000001.1"/>
</dbReference>